<feature type="compositionally biased region" description="Basic residues" evidence="1">
    <location>
        <begin position="53"/>
        <end position="66"/>
    </location>
</feature>
<gene>
    <name evidence="2" type="ORF">JCGZ_11313</name>
</gene>
<sequence>MGKKPSASKFAQKSNKHKSTDPSVQDGEVQPESLNPTLEKVELQKANSSTKSSGKRVKKTPAKVRRSDRLQNAVTSTENQDIECIIEAITVSESEKEDEPVDEELPETNLNEKHLYKKVDYIIRLLEAQQKTIDSLNSRATEKTFFSKGPSFGDVKYKSLYIDSQKKIQVLMEENRQLSKKLEYALGKIEVYEKGNDLVSEVLGKFKDELKDVLLLSSFTRPTEATAERDLECKTVKRKRLDREK</sequence>
<keyword evidence="3" id="KW-1185">Reference proteome</keyword>
<dbReference type="EMBL" id="KK914632">
    <property type="protein sequence ID" value="KDP30937.1"/>
    <property type="molecule type" value="Genomic_DNA"/>
</dbReference>
<feature type="region of interest" description="Disordered" evidence="1">
    <location>
        <begin position="1"/>
        <end position="76"/>
    </location>
</feature>
<proteinExistence type="predicted"/>
<dbReference type="KEGG" id="jcu:105640215"/>
<dbReference type="OrthoDB" id="1937314at2759"/>
<accession>A0A067K485</accession>
<organism evidence="2 3">
    <name type="scientific">Jatropha curcas</name>
    <name type="common">Barbados nut</name>
    <dbReference type="NCBI Taxonomy" id="180498"/>
    <lineage>
        <taxon>Eukaryota</taxon>
        <taxon>Viridiplantae</taxon>
        <taxon>Streptophyta</taxon>
        <taxon>Embryophyta</taxon>
        <taxon>Tracheophyta</taxon>
        <taxon>Spermatophyta</taxon>
        <taxon>Magnoliopsida</taxon>
        <taxon>eudicotyledons</taxon>
        <taxon>Gunneridae</taxon>
        <taxon>Pentapetalae</taxon>
        <taxon>rosids</taxon>
        <taxon>fabids</taxon>
        <taxon>Malpighiales</taxon>
        <taxon>Euphorbiaceae</taxon>
        <taxon>Crotonoideae</taxon>
        <taxon>Jatropheae</taxon>
        <taxon>Jatropha</taxon>
    </lineage>
</organism>
<reference evidence="2 3" key="1">
    <citation type="journal article" date="2014" name="PLoS ONE">
        <title>Global Analysis of Gene Expression Profiles in Physic Nut (Jatropha curcas L.) Seedlings Exposed to Salt Stress.</title>
        <authorList>
            <person name="Zhang L."/>
            <person name="Zhang C."/>
            <person name="Wu P."/>
            <person name="Chen Y."/>
            <person name="Li M."/>
            <person name="Jiang H."/>
            <person name="Wu G."/>
        </authorList>
    </citation>
    <scope>NUCLEOTIDE SEQUENCE [LARGE SCALE GENOMIC DNA]</scope>
    <source>
        <strain evidence="3">cv. GZQX0401</strain>
        <tissue evidence="2">Young leaves</tissue>
    </source>
</reference>
<evidence type="ECO:0000256" key="1">
    <source>
        <dbReference type="SAM" id="MobiDB-lite"/>
    </source>
</evidence>
<evidence type="ECO:0000313" key="3">
    <source>
        <dbReference type="Proteomes" id="UP000027138"/>
    </source>
</evidence>
<dbReference type="AlphaFoldDB" id="A0A067K485"/>
<dbReference type="Proteomes" id="UP000027138">
    <property type="component" value="Unassembled WGS sequence"/>
</dbReference>
<name>A0A067K485_JATCU</name>
<protein>
    <submittedName>
        <fullName evidence="2">Uncharacterized protein</fullName>
    </submittedName>
</protein>
<dbReference type="PANTHER" id="PTHR38936">
    <property type="entry name" value="TITIN-LIKE ISOFORM X2"/>
    <property type="match status" value="1"/>
</dbReference>
<evidence type="ECO:0000313" key="2">
    <source>
        <dbReference type="EMBL" id="KDP30937.1"/>
    </source>
</evidence>
<dbReference type="PANTHER" id="PTHR38936:SF1">
    <property type="entry name" value="DUF641 DOMAIN-CONTAINING PROTEIN"/>
    <property type="match status" value="1"/>
</dbReference>